<keyword evidence="1" id="KW-0472">Membrane</keyword>
<dbReference type="EMBL" id="LT934425">
    <property type="protein sequence ID" value="SOH04157.1"/>
    <property type="molecule type" value="Genomic_DNA"/>
</dbReference>
<keyword evidence="1" id="KW-0812">Transmembrane</keyword>
<protein>
    <submittedName>
        <fullName evidence="2">Uncharacterized protein</fullName>
    </submittedName>
</protein>
<name>A0A2C9CHD1_KUEST</name>
<accession>A0A2C9CHD1</accession>
<evidence type="ECO:0000313" key="2">
    <source>
        <dbReference type="EMBL" id="SOH04157.1"/>
    </source>
</evidence>
<dbReference type="AlphaFoldDB" id="A0A2C9CHD1"/>
<organism evidence="2 3">
    <name type="scientific">Kuenenia stuttgartiensis</name>
    <dbReference type="NCBI Taxonomy" id="174633"/>
    <lineage>
        <taxon>Bacteria</taxon>
        <taxon>Pseudomonadati</taxon>
        <taxon>Planctomycetota</taxon>
        <taxon>Candidatus Brocadiia</taxon>
        <taxon>Candidatus Brocadiales</taxon>
        <taxon>Candidatus Brocadiaceae</taxon>
        <taxon>Candidatus Kuenenia</taxon>
    </lineage>
</organism>
<feature type="transmembrane region" description="Helical" evidence="1">
    <location>
        <begin position="131"/>
        <end position="151"/>
    </location>
</feature>
<evidence type="ECO:0000313" key="3">
    <source>
        <dbReference type="Proteomes" id="UP000221734"/>
    </source>
</evidence>
<keyword evidence="1" id="KW-1133">Transmembrane helix</keyword>
<keyword evidence="3" id="KW-1185">Reference proteome</keyword>
<gene>
    <name evidence="2" type="ORF">KSMBR1_1658</name>
</gene>
<sequence length="168" mass="20079">MSDPREWGFVADMNCSGSTTISDVWLWFKWLCFYPGDYLLYYLIHSRPEFAAFLEITCNNYGGVFSGIVVFVIIMAIRYPIDRYTNYHKKQITENQNVDCYYCKEKIKQNAKICFHCGHYQKKRIQWFNQYINHVATFISIFLLVVAYWQYNEAKKEREDAKKALEHA</sequence>
<proteinExistence type="predicted"/>
<evidence type="ECO:0000256" key="1">
    <source>
        <dbReference type="SAM" id="Phobius"/>
    </source>
</evidence>
<dbReference type="KEGG" id="kst:KSMBR1_1658"/>
<reference evidence="3" key="1">
    <citation type="submission" date="2017-10" db="EMBL/GenBank/DDBJ databases">
        <authorList>
            <person name="Frank J."/>
        </authorList>
    </citation>
    <scope>NUCLEOTIDE SEQUENCE [LARGE SCALE GENOMIC DNA]</scope>
</reference>
<dbReference type="Proteomes" id="UP000221734">
    <property type="component" value="Chromosome Kuenenia_stuttgartiensis_MBR1"/>
</dbReference>
<feature type="transmembrane region" description="Helical" evidence="1">
    <location>
        <begin position="61"/>
        <end position="81"/>
    </location>
</feature>